<proteinExistence type="predicted"/>
<reference evidence="1" key="1">
    <citation type="journal article" date="2012" name="Nature">
        <title>The oyster genome reveals stress adaptation and complexity of shell formation.</title>
        <authorList>
            <person name="Zhang G."/>
            <person name="Fang X."/>
            <person name="Guo X."/>
            <person name="Li L."/>
            <person name="Luo R."/>
            <person name="Xu F."/>
            <person name="Yang P."/>
            <person name="Zhang L."/>
            <person name="Wang X."/>
            <person name="Qi H."/>
            <person name="Xiong Z."/>
            <person name="Que H."/>
            <person name="Xie Y."/>
            <person name="Holland P.W."/>
            <person name="Paps J."/>
            <person name="Zhu Y."/>
            <person name="Wu F."/>
            <person name="Chen Y."/>
            <person name="Wang J."/>
            <person name="Peng C."/>
            <person name="Meng J."/>
            <person name="Yang L."/>
            <person name="Liu J."/>
            <person name="Wen B."/>
            <person name="Zhang N."/>
            <person name="Huang Z."/>
            <person name="Zhu Q."/>
            <person name="Feng Y."/>
            <person name="Mount A."/>
            <person name="Hedgecock D."/>
            <person name="Xu Z."/>
            <person name="Liu Y."/>
            <person name="Domazet-Loso T."/>
            <person name="Du Y."/>
            <person name="Sun X."/>
            <person name="Zhang S."/>
            <person name="Liu B."/>
            <person name="Cheng P."/>
            <person name="Jiang X."/>
            <person name="Li J."/>
            <person name="Fan D."/>
            <person name="Wang W."/>
            <person name="Fu W."/>
            <person name="Wang T."/>
            <person name="Wang B."/>
            <person name="Zhang J."/>
            <person name="Peng Z."/>
            <person name="Li Y."/>
            <person name="Li N."/>
            <person name="Wang J."/>
            <person name="Chen M."/>
            <person name="He Y."/>
            <person name="Tan F."/>
            <person name="Song X."/>
            <person name="Zheng Q."/>
            <person name="Huang R."/>
            <person name="Yang H."/>
            <person name="Du X."/>
            <person name="Chen L."/>
            <person name="Yang M."/>
            <person name="Gaffney P.M."/>
            <person name="Wang S."/>
            <person name="Luo L."/>
            <person name="She Z."/>
            <person name="Ming Y."/>
            <person name="Huang W."/>
            <person name="Zhang S."/>
            <person name="Huang B."/>
            <person name="Zhang Y."/>
            <person name="Qu T."/>
            <person name="Ni P."/>
            <person name="Miao G."/>
            <person name="Wang J."/>
            <person name="Wang Q."/>
            <person name="Steinberg C.E."/>
            <person name="Wang H."/>
            <person name="Li N."/>
            <person name="Qian L."/>
            <person name="Zhang G."/>
            <person name="Li Y."/>
            <person name="Yang H."/>
            <person name="Liu X."/>
            <person name="Wang J."/>
            <person name="Yin Y."/>
            <person name="Wang J."/>
        </authorList>
    </citation>
    <scope>NUCLEOTIDE SEQUENCE [LARGE SCALE GENOMIC DNA]</scope>
    <source>
        <strain evidence="1">05x7-T-G4-1.051#20</strain>
    </source>
</reference>
<dbReference type="Gene3D" id="3.40.33.10">
    <property type="entry name" value="CAP"/>
    <property type="match status" value="1"/>
</dbReference>
<dbReference type="SUPFAM" id="SSF55797">
    <property type="entry name" value="PR-1-like"/>
    <property type="match status" value="1"/>
</dbReference>
<dbReference type="PRINTS" id="PR00837">
    <property type="entry name" value="V5TPXLIKE"/>
</dbReference>
<organism evidence="1">
    <name type="scientific">Magallana gigas</name>
    <name type="common">Pacific oyster</name>
    <name type="synonym">Crassostrea gigas</name>
    <dbReference type="NCBI Taxonomy" id="29159"/>
    <lineage>
        <taxon>Eukaryota</taxon>
        <taxon>Metazoa</taxon>
        <taxon>Spiralia</taxon>
        <taxon>Lophotrochozoa</taxon>
        <taxon>Mollusca</taxon>
        <taxon>Bivalvia</taxon>
        <taxon>Autobranchia</taxon>
        <taxon>Pteriomorphia</taxon>
        <taxon>Ostreida</taxon>
        <taxon>Ostreoidea</taxon>
        <taxon>Ostreidae</taxon>
        <taxon>Magallana</taxon>
    </lineage>
</organism>
<dbReference type="SMART" id="SM00198">
    <property type="entry name" value="SCP"/>
    <property type="match status" value="1"/>
</dbReference>
<dbReference type="AlphaFoldDB" id="K1Q4P4"/>
<dbReference type="HOGENOM" id="CLU_1176424_0_0_1"/>
<dbReference type="PROSITE" id="PS01009">
    <property type="entry name" value="CRISP_1"/>
    <property type="match status" value="1"/>
</dbReference>
<dbReference type="InterPro" id="IPR035940">
    <property type="entry name" value="CAP_sf"/>
</dbReference>
<dbReference type="InterPro" id="IPR018244">
    <property type="entry name" value="Allrgn_V5/Tpx1_CS"/>
</dbReference>
<dbReference type="GO" id="GO:0005576">
    <property type="term" value="C:extracellular region"/>
    <property type="evidence" value="ECO:0007669"/>
    <property type="project" value="InterPro"/>
</dbReference>
<dbReference type="InParanoid" id="K1Q4P4"/>
<sequence length="236" mass="27167">MATFKFLLCSVVLATYCFVSSLCDFTTQHNTLRSNVRPHASNMRKMMWSDELAKIAQTWANKCKLEHNSLRSQESSTWHYVGENIYWSTRNHTPEYIVSHWYAENTHYTFADHSCSSRCGHYTQVVWASTEYVGCGTAHCGHNYFTVCDYGPGGNFRGETPFTQGAYANCKVTKNRSKTPPLSKHRYPLDPLPLPKHFLDLRVHQYIKPETIPSRLQLCRMFTSLCLPGETLYTDV</sequence>
<gene>
    <name evidence="1" type="ORF">CGI_10015070</name>
</gene>
<accession>K1Q4P4</accession>
<dbReference type="InterPro" id="IPR014044">
    <property type="entry name" value="CAP_dom"/>
</dbReference>
<dbReference type="InterPro" id="IPR002413">
    <property type="entry name" value="V5_allergen-like"/>
</dbReference>
<dbReference type="EMBL" id="JH817198">
    <property type="protein sequence ID" value="EKC26324.1"/>
    <property type="molecule type" value="Genomic_DNA"/>
</dbReference>
<protein>
    <submittedName>
        <fullName evidence="1">GLIPR1-like protein 1</fullName>
    </submittedName>
</protein>
<dbReference type="Pfam" id="PF00188">
    <property type="entry name" value="CAP"/>
    <property type="match status" value="1"/>
</dbReference>
<dbReference type="InterPro" id="IPR001283">
    <property type="entry name" value="CRISP-related"/>
</dbReference>
<name>K1Q4P4_MAGGI</name>
<dbReference type="PRINTS" id="PR00838">
    <property type="entry name" value="V5ALLERGEN"/>
</dbReference>
<evidence type="ECO:0000313" key="1">
    <source>
        <dbReference type="EMBL" id="EKC26324.1"/>
    </source>
</evidence>
<dbReference type="PANTHER" id="PTHR10334">
    <property type="entry name" value="CYSTEINE-RICH SECRETORY PROTEIN-RELATED"/>
    <property type="match status" value="1"/>
</dbReference>